<evidence type="ECO:0000256" key="2">
    <source>
        <dbReference type="SAM" id="Phobius"/>
    </source>
</evidence>
<evidence type="ECO:0000313" key="4">
    <source>
        <dbReference type="Proteomes" id="UP001044222"/>
    </source>
</evidence>
<accession>A0A9D3LT34</accession>
<keyword evidence="2" id="KW-0812">Transmembrane</keyword>
<feature type="compositionally biased region" description="Basic and acidic residues" evidence="1">
    <location>
        <begin position="1"/>
        <end position="11"/>
    </location>
</feature>
<keyword evidence="2" id="KW-1133">Transmembrane helix</keyword>
<feature type="compositionally biased region" description="Basic residues" evidence="1">
    <location>
        <begin position="88"/>
        <end position="101"/>
    </location>
</feature>
<dbReference type="EMBL" id="JAFIRN010000015">
    <property type="protein sequence ID" value="KAG5834228.1"/>
    <property type="molecule type" value="Genomic_DNA"/>
</dbReference>
<organism evidence="3 4">
    <name type="scientific">Anguilla anguilla</name>
    <name type="common">European freshwater eel</name>
    <name type="synonym">Muraena anguilla</name>
    <dbReference type="NCBI Taxonomy" id="7936"/>
    <lineage>
        <taxon>Eukaryota</taxon>
        <taxon>Metazoa</taxon>
        <taxon>Chordata</taxon>
        <taxon>Craniata</taxon>
        <taxon>Vertebrata</taxon>
        <taxon>Euteleostomi</taxon>
        <taxon>Actinopterygii</taxon>
        <taxon>Neopterygii</taxon>
        <taxon>Teleostei</taxon>
        <taxon>Anguilliformes</taxon>
        <taxon>Anguillidae</taxon>
        <taxon>Anguilla</taxon>
    </lineage>
</organism>
<sequence length="110" mass="12147">MWEEVKNKTDFIWHGGNSSQGVPQELPWGSVTAAHSNGSTATSHPSHTDPGGARGSGIIPGAIAAAVFISFLLLLYAVLWKCMLTTPRRREKKKKKKKRCKGREQRQMVC</sequence>
<evidence type="ECO:0000256" key="1">
    <source>
        <dbReference type="SAM" id="MobiDB-lite"/>
    </source>
</evidence>
<feature type="compositionally biased region" description="Polar residues" evidence="1">
    <location>
        <begin position="33"/>
        <end position="45"/>
    </location>
</feature>
<keyword evidence="2" id="KW-0472">Membrane</keyword>
<reference evidence="3" key="1">
    <citation type="submission" date="2021-01" db="EMBL/GenBank/DDBJ databases">
        <title>A chromosome-scale assembly of European eel, Anguilla anguilla.</title>
        <authorList>
            <person name="Henkel C."/>
            <person name="Jong-Raadsen S.A."/>
            <person name="Dufour S."/>
            <person name="Weltzien F.-A."/>
            <person name="Palstra A.P."/>
            <person name="Pelster B."/>
            <person name="Spaink H.P."/>
            <person name="Van Den Thillart G.E."/>
            <person name="Jansen H."/>
            <person name="Zahm M."/>
            <person name="Klopp C."/>
            <person name="Cedric C."/>
            <person name="Louis A."/>
            <person name="Berthelot C."/>
            <person name="Parey E."/>
            <person name="Roest Crollius H."/>
            <person name="Montfort J."/>
            <person name="Robinson-Rechavi M."/>
            <person name="Bucao C."/>
            <person name="Bouchez O."/>
            <person name="Gislard M."/>
            <person name="Lluch J."/>
            <person name="Milhes M."/>
            <person name="Lampietro C."/>
            <person name="Lopez Roques C."/>
            <person name="Donnadieu C."/>
            <person name="Braasch I."/>
            <person name="Desvignes T."/>
            <person name="Postlethwait J."/>
            <person name="Bobe J."/>
            <person name="Guiguen Y."/>
            <person name="Dirks R."/>
        </authorList>
    </citation>
    <scope>NUCLEOTIDE SEQUENCE</scope>
    <source>
        <strain evidence="3">Tag_6206</strain>
        <tissue evidence="3">Liver</tissue>
    </source>
</reference>
<comment type="caution">
    <text evidence="3">The sequence shown here is derived from an EMBL/GenBank/DDBJ whole genome shotgun (WGS) entry which is preliminary data.</text>
</comment>
<name>A0A9D3LT34_ANGAN</name>
<feature type="region of interest" description="Disordered" evidence="1">
    <location>
        <begin position="1"/>
        <end position="55"/>
    </location>
</feature>
<evidence type="ECO:0000313" key="3">
    <source>
        <dbReference type="EMBL" id="KAG5834228.1"/>
    </source>
</evidence>
<gene>
    <name evidence="3" type="ORF">ANANG_G00259340</name>
</gene>
<proteinExistence type="predicted"/>
<dbReference type="AlphaFoldDB" id="A0A9D3LT34"/>
<feature type="region of interest" description="Disordered" evidence="1">
    <location>
        <begin position="88"/>
        <end position="110"/>
    </location>
</feature>
<keyword evidence="4" id="KW-1185">Reference proteome</keyword>
<protein>
    <submittedName>
        <fullName evidence="3">Uncharacterized protein</fullName>
    </submittedName>
</protein>
<dbReference type="Proteomes" id="UP001044222">
    <property type="component" value="Chromosome 15"/>
</dbReference>
<feature type="transmembrane region" description="Helical" evidence="2">
    <location>
        <begin position="58"/>
        <end position="80"/>
    </location>
</feature>